<dbReference type="Proteomes" id="UP000218334">
    <property type="component" value="Unassembled WGS sequence"/>
</dbReference>
<dbReference type="AlphaFoldDB" id="A0A2H3C4S0"/>
<keyword evidence="3" id="KW-1185">Reference proteome</keyword>
<evidence type="ECO:0000256" key="1">
    <source>
        <dbReference type="SAM" id="MobiDB-lite"/>
    </source>
</evidence>
<organism evidence="2 3">
    <name type="scientific">Armillaria solidipes</name>
    <dbReference type="NCBI Taxonomy" id="1076256"/>
    <lineage>
        <taxon>Eukaryota</taxon>
        <taxon>Fungi</taxon>
        <taxon>Dikarya</taxon>
        <taxon>Basidiomycota</taxon>
        <taxon>Agaricomycotina</taxon>
        <taxon>Agaricomycetes</taxon>
        <taxon>Agaricomycetidae</taxon>
        <taxon>Agaricales</taxon>
        <taxon>Marasmiineae</taxon>
        <taxon>Physalacriaceae</taxon>
        <taxon>Armillaria</taxon>
    </lineage>
</organism>
<feature type="compositionally biased region" description="Polar residues" evidence="1">
    <location>
        <begin position="64"/>
        <end position="77"/>
    </location>
</feature>
<dbReference type="EMBL" id="KZ293426">
    <property type="protein sequence ID" value="PBK70296.1"/>
    <property type="molecule type" value="Genomic_DNA"/>
</dbReference>
<protein>
    <submittedName>
        <fullName evidence="2">Uncharacterized protein</fullName>
    </submittedName>
</protein>
<name>A0A2H3C4S0_9AGAR</name>
<evidence type="ECO:0000313" key="3">
    <source>
        <dbReference type="Proteomes" id="UP000218334"/>
    </source>
</evidence>
<reference evidence="3" key="1">
    <citation type="journal article" date="2017" name="Nat. Ecol. Evol.">
        <title>Genome expansion and lineage-specific genetic innovations in the forest pathogenic fungi Armillaria.</title>
        <authorList>
            <person name="Sipos G."/>
            <person name="Prasanna A.N."/>
            <person name="Walter M.C."/>
            <person name="O'Connor E."/>
            <person name="Balint B."/>
            <person name="Krizsan K."/>
            <person name="Kiss B."/>
            <person name="Hess J."/>
            <person name="Varga T."/>
            <person name="Slot J."/>
            <person name="Riley R."/>
            <person name="Boka B."/>
            <person name="Rigling D."/>
            <person name="Barry K."/>
            <person name="Lee J."/>
            <person name="Mihaltcheva S."/>
            <person name="LaButti K."/>
            <person name="Lipzen A."/>
            <person name="Waldron R."/>
            <person name="Moloney N.M."/>
            <person name="Sperisen C."/>
            <person name="Kredics L."/>
            <person name="Vagvoelgyi C."/>
            <person name="Patrignani A."/>
            <person name="Fitzpatrick D."/>
            <person name="Nagy I."/>
            <person name="Doyle S."/>
            <person name="Anderson J.B."/>
            <person name="Grigoriev I.V."/>
            <person name="Gueldener U."/>
            <person name="Muensterkoetter M."/>
            <person name="Nagy L.G."/>
        </authorList>
    </citation>
    <scope>NUCLEOTIDE SEQUENCE [LARGE SCALE GENOMIC DNA]</scope>
    <source>
        <strain evidence="3">28-4</strain>
    </source>
</reference>
<sequence length="141" mass="16206">MAFKQWQLDRKRMGKQLKVDISKQIEVPMSTLEARFQIVDHIKQKLLKAPNISGIHEESSILVTGSSRRNVEPQTGDTIKGKAKLQQNAQNPDIQKQAEAIILQAKEQVKQIETKAMELWDHIKEQCNEIEQAAEEIHQKQ</sequence>
<feature type="region of interest" description="Disordered" evidence="1">
    <location>
        <begin position="64"/>
        <end position="90"/>
    </location>
</feature>
<proteinExistence type="predicted"/>
<gene>
    <name evidence="2" type="ORF">ARMSODRAFT_1017851</name>
</gene>
<evidence type="ECO:0000313" key="2">
    <source>
        <dbReference type="EMBL" id="PBK70296.1"/>
    </source>
</evidence>
<accession>A0A2H3C4S0</accession>